<name>A0A241XT07_PSEAI</name>
<dbReference type="Proteomes" id="UP000194857">
    <property type="component" value="Unassembled WGS sequence"/>
</dbReference>
<proteinExistence type="predicted"/>
<comment type="caution">
    <text evidence="1">The sequence shown here is derived from an EMBL/GenBank/DDBJ whole genome shotgun (WGS) entry which is preliminary data.</text>
</comment>
<dbReference type="EMBL" id="NFFZ01000004">
    <property type="protein sequence ID" value="OTI63218.1"/>
    <property type="molecule type" value="Genomic_DNA"/>
</dbReference>
<organism evidence="1 2">
    <name type="scientific">Pseudomonas aeruginosa</name>
    <dbReference type="NCBI Taxonomy" id="287"/>
    <lineage>
        <taxon>Bacteria</taxon>
        <taxon>Pseudomonadati</taxon>
        <taxon>Pseudomonadota</taxon>
        <taxon>Gammaproteobacteria</taxon>
        <taxon>Pseudomonadales</taxon>
        <taxon>Pseudomonadaceae</taxon>
        <taxon>Pseudomonas</taxon>
    </lineage>
</organism>
<sequence length="89" mass="9512">MEEACGAQAVVLPADHGYFVDWNGDARLTAAPGDGFSCQVNVETAHVDVVDSEGFVVHECSFFRTFESMNSAGINCWANNPALNKGMNA</sequence>
<protein>
    <submittedName>
        <fullName evidence="1">Uncharacterized protein</fullName>
    </submittedName>
</protein>
<accession>A0A241XT07</accession>
<evidence type="ECO:0000313" key="1">
    <source>
        <dbReference type="EMBL" id="OTI63218.1"/>
    </source>
</evidence>
<gene>
    <name evidence="1" type="ORF">CAZ10_10315</name>
</gene>
<reference evidence="1 2" key="1">
    <citation type="submission" date="2017-05" db="EMBL/GenBank/DDBJ databases">
        <authorList>
            <person name="Song R."/>
            <person name="Chenine A.L."/>
            <person name="Ruprecht R.M."/>
        </authorList>
    </citation>
    <scope>NUCLEOTIDE SEQUENCE [LARGE SCALE GENOMIC DNA]</scope>
    <source>
        <strain evidence="1 2">S567_C10_BS</strain>
    </source>
</reference>
<dbReference type="AlphaFoldDB" id="A0A241XT07"/>
<evidence type="ECO:0000313" key="2">
    <source>
        <dbReference type="Proteomes" id="UP000194857"/>
    </source>
</evidence>